<keyword evidence="3" id="KW-1185">Reference proteome</keyword>
<feature type="compositionally biased region" description="Low complexity" evidence="1">
    <location>
        <begin position="83"/>
        <end position="92"/>
    </location>
</feature>
<reference evidence="2" key="1">
    <citation type="submission" date="2021-02" db="EMBL/GenBank/DDBJ databases">
        <authorList>
            <person name="Dougan E. K."/>
            <person name="Rhodes N."/>
            <person name="Thang M."/>
            <person name="Chan C."/>
        </authorList>
    </citation>
    <scope>NUCLEOTIDE SEQUENCE</scope>
</reference>
<feature type="region of interest" description="Disordered" evidence="1">
    <location>
        <begin position="295"/>
        <end position="319"/>
    </location>
</feature>
<sequence>AHGFDGKNDSDSSLYESILHRFRHKLGHNRVGIVNLCEDNETAKFTASKVSAFLAVEHSRGVLRHVVAGLEDLKAPSRPPAAPARRAPWASSGGESAKTLKVEVGVQTDPEERPEAEAPASQATETACSGLNSKPPGSDSLDQDAVEERPRAVSVEVLSQPLKCAAKLDVGQTTFPPQKLPTEVAPELPKANWDLATALNKQGSAADEGEDLGSCESTSAASGKDHTEETAGAASAPSADDHSGTSGTSPSRPAGVELEPTPASSSSAARPVTQAAVAAWLPAPAASTPLVVETGDFPSLSAASGSKRRGGKVANSRAA</sequence>
<feature type="region of interest" description="Disordered" evidence="1">
    <location>
        <begin position="202"/>
        <end position="273"/>
    </location>
</feature>
<feature type="non-terminal residue" evidence="2">
    <location>
        <position position="1"/>
    </location>
</feature>
<dbReference type="Proteomes" id="UP000654075">
    <property type="component" value="Unassembled WGS sequence"/>
</dbReference>
<feature type="compositionally biased region" description="Polar residues" evidence="1">
    <location>
        <begin position="121"/>
        <end position="132"/>
    </location>
</feature>
<gene>
    <name evidence="2" type="ORF">PGLA1383_LOCUS4250</name>
</gene>
<proteinExistence type="predicted"/>
<comment type="caution">
    <text evidence="2">The sequence shown here is derived from an EMBL/GenBank/DDBJ whole genome shotgun (WGS) entry which is preliminary data.</text>
</comment>
<evidence type="ECO:0000313" key="3">
    <source>
        <dbReference type="Proteomes" id="UP000654075"/>
    </source>
</evidence>
<evidence type="ECO:0000313" key="2">
    <source>
        <dbReference type="EMBL" id="CAE8585340.1"/>
    </source>
</evidence>
<accession>A0A813DA49</accession>
<feature type="region of interest" description="Disordered" evidence="1">
    <location>
        <begin position="74"/>
        <end position="149"/>
    </location>
</feature>
<feature type="non-terminal residue" evidence="2">
    <location>
        <position position="319"/>
    </location>
</feature>
<feature type="compositionally biased region" description="Low complexity" evidence="1">
    <location>
        <begin position="263"/>
        <end position="273"/>
    </location>
</feature>
<evidence type="ECO:0000256" key="1">
    <source>
        <dbReference type="SAM" id="MobiDB-lite"/>
    </source>
</evidence>
<organism evidence="2 3">
    <name type="scientific">Polarella glacialis</name>
    <name type="common">Dinoflagellate</name>
    <dbReference type="NCBI Taxonomy" id="89957"/>
    <lineage>
        <taxon>Eukaryota</taxon>
        <taxon>Sar</taxon>
        <taxon>Alveolata</taxon>
        <taxon>Dinophyceae</taxon>
        <taxon>Suessiales</taxon>
        <taxon>Suessiaceae</taxon>
        <taxon>Polarella</taxon>
    </lineage>
</organism>
<dbReference type="AlphaFoldDB" id="A0A813DA49"/>
<dbReference type="EMBL" id="CAJNNV010001580">
    <property type="protein sequence ID" value="CAE8585340.1"/>
    <property type="molecule type" value="Genomic_DNA"/>
</dbReference>
<protein>
    <submittedName>
        <fullName evidence="2">Uncharacterized protein</fullName>
    </submittedName>
</protein>
<name>A0A813DA49_POLGL</name>